<organism evidence="2 3">
    <name type="scientific">Pseudoalteromonas citrea</name>
    <dbReference type="NCBI Taxonomy" id="43655"/>
    <lineage>
        <taxon>Bacteria</taxon>
        <taxon>Pseudomonadati</taxon>
        <taxon>Pseudomonadota</taxon>
        <taxon>Gammaproteobacteria</taxon>
        <taxon>Alteromonadales</taxon>
        <taxon>Pseudoalteromonadaceae</taxon>
        <taxon>Pseudoalteromonas</taxon>
    </lineage>
</organism>
<evidence type="ECO:0000313" key="3">
    <source>
        <dbReference type="Proteomes" id="UP000016487"/>
    </source>
</evidence>
<proteinExistence type="predicted"/>
<protein>
    <submittedName>
        <fullName evidence="2">Uncharacterized protein</fullName>
    </submittedName>
</protein>
<feature type="region of interest" description="Disordered" evidence="1">
    <location>
        <begin position="1"/>
        <end position="26"/>
    </location>
</feature>
<feature type="compositionally biased region" description="Polar residues" evidence="1">
    <location>
        <begin position="1"/>
        <end position="11"/>
    </location>
</feature>
<dbReference type="EMBL" id="AHBZ03000015">
    <property type="protein sequence ID" value="KAF7771911.1"/>
    <property type="molecule type" value="Genomic_DNA"/>
</dbReference>
<feature type="compositionally biased region" description="Basic and acidic residues" evidence="1">
    <location>
        <begin position="12"/>
        <end position="23"/>
    </location>
</feature>
<dbReference type="RefSeq" id="WP_010362557.1">
    <property type="nucleotide sequence ID" value="NZ_AHBZ03000015.1"/>
</dbReference>
<sequence>MLNINNTQQKLHNVDIGKKEKSNDSQIAHQNEYPRTQPSLSTLSSSAKNIVNVVSNTTKQLHDNMPPRYIPYQQRLDIVKNSLTASLSKDHPEINVGESTLNEMVNDVANTLNIRPLAESDLNASSGDTYSYLTQDDKKALGEAYEQIGNTELTEKDLDSLASHLAIQRRIETAQRNGTIYEIYDPLKEKKKTALENDVSKQALANIDEQVALRGNNWTDHDQRVIALNDTLLHLNNEKVNELLSKLRYTDDLYETNLTES</sequence>
<gene>
    <name evidence="2" type="ORF">PCIT_a1875</name>
</gene>
<comment type="caution">
    <text evidence="2">The sequence shown here is derived from an EMBL/GenBank/DDBJ whole genome shotgun (WGS) entry which is preliminary data.</text>
</comment>
<evidence type="ECO:0000256" key="1">
    <source>
        <dbReference type="SAM" id="MobiDB-lite"/>
    </source>
</evidence>
<reference evidence="2" key="1">
    <citation type="journal article" date="2012" name="J. Bacteriol.">
        <title>Genome sequences of type strains of seven species of the marine bacterium Pseudoalteromonas.</title>
        <authorList>
            <person name="Xie B.B."/>
            <person name="Shu Y.L."/>
            <person name="Qin Q.L."/>
            <person name="Rong J.C."/>
            <person name="Zhang X.Y."/>
            <person name="Chen X.L."/>
            <person name="Shi M."/>
            <person name="He H.L."/>
            <person name="Zhou B.C."/>
            <person name="Zhang Y.Z."/>
        </authorList>
    </citation>
    <scope>NUCLEOTIDE SEQUENCE</scope>
    <source>
        <strain evidence="2">DSM 8771</strain>
    </source>
</reference>
<dbReference type="Proteomes" id="UP000016487">
    <property type="component" value="Unassembled WGS sequence"/>
</dbReference>
<evidence type="ECO:0000313" key="2">
    <source>
        <dbReference type="EMBL" id="KAF7771911.1"/>
    </source>
</evidence>
<accession>A0AAD4FS69</accession>
<dbReference type="AlphaFoldDB" id="A0AAD4FS69"/>
<reference evidence="2" key="2">
    <citation type="submission" date="2015-03" db="EMBL/GenBank/DDBJ databases">
        <title>Genome sequence of Pseudoalteromonas citrea.</title>
        <authorList>
            <person name="Xie B.-B."/>
            <person name="Rong J.-C."/>
            <person name="Qin Q.-L."/>
            <person name="Zhang Y.-Z."/>
        </authorList>
    </citation>
    <scope>NUCLEOTIDE SEQUENCE</scope>
    <source>
        <strain evidence="2">DSM 8771</strain>
    </source>
</reference>
<name>A0AAD4FS69_9GAMM</name>